<keyword evidence="1" id="KW-0560">Oxidoreductase</keyword>
<dbReference type="GO" id="GO:0016616">
    <property type="term" value="F:oxidoreductase activity, acting on the CH-OH group of donors, NAD or NADP as acceptor"/>
    <property type="evidence" value="ECO:0007669"/>
    <property type="project" value="TreeGrafter"/>
</dbReference>
<organism evidence="4 5">
    <name type="scientific">Macrostomum lignano</name>
    <dbReference type="NCBI Taxonomy" id="282301"/>
    <lineage>
        <taxon>Eukaryota</taxon>
        <taxon>Metazoa</taxon>
        <taxon>Spiralia</taxon>
        <taxon>Lophotrochozoa</taxon>
        <taxon>Platyhelminthes</taxon>
        <taxon>Rhabditophora</taxon>
        <taxon>Macrostomorpha</taxon>
        <taxon>Macrostomida</taxon>
        <taxon>Macrostomidae</taxon>
        <taxon>Macrostomum</taxon>
    </lineage>
</organism>
<comment type="caution">
    <text evidence="4">The sequence shown here is derived from an EMBL/GenBank/DDBJ whole genome shotgun (WGS) entry which is preliminary data.</text>
</comment>
<dbReference type="Proteomes" id="UP000215902">
    <property type="component" value="Unassembled WGS sequence"/>
</dbReference>
<dbReference type="AlphaFoldDB" id="A0A267ELV0"/>
<evidence type="ECO:0000259" key="3">
    <source>
        <dbReference type="Pfam" id="PF01370"/>
    </source>
</evidence>
<keyword evidence="5" id="KW-1185">Reference proteome</keyword>
<evidence type="ECO:0000256" key="1">
    <source>
        <dbReference type="ARBA" id="ARBA00023002"/>
    </source>
</evidence>
<dbReference type="STRING" id="282301.A0A267ELV0"/>
<evidence type="ECO:0000313" key="4">
    <source>
        <dbReference type="EMBL" id="PAA61819.1"/>
    </source>
</evidence>
<dbReference type="InterPro" id="IPR050425">
    <property type="entry name" value="NAD(P)_dehydrat-like"/>
</dbReference>
<feature type="domain" description="NAD-dependent epimerase/dehydratase" evidence="3">
    <location>
        <begin position="8"/>
        <end position="258"/>
    </location>
</feature>
<dbReference type="InterPro" id="IPR036291">
    <property type="entry name" value="NAD(P)-bd_dom_sf"/>
</dbReference>
<dbReference type="InterPro" id="IPR001509">
    <property type="entry name" value="Epimerase_deHydtase"/>
</dbReference>
<proteinExistence type="inferred from homology"/>
<dbReference type="PANTHER" id="PTHR10366:SF564">
    <property type="entry name" value="STEROL-4-ALPHA-CARBOXYLATE 3-DEHYDROGENASE, DECARBOXYLATING"/>
    <property type="match status" value="1"/>
</dbReference>
<dbReference type="Pfam" id="PF01370">
    <property type="entry name" value="Epimerase"/>
    <property type="match status" value="1"/>
</dbReference>
<sequence length="374" mass="40849">MSESQGLVLLTGATGFIGSHVAKLLLGDGYSLRVTARNLTSNQNVKVSQLKAALSEYPSDRIEFVEADLLDQTVSWTQLVSGCQYVVHVASSLPERVPKTQAEADVTLRTAIGGTRAIIEAVAATKSVKKLVVTSSVASIAGIMGTRGRIYDETVWFDTNNRPLGLTYETSKTLAEKEAWRLFKDIKNPHFSLVCINPGVVIGPLLAQSTYSTSLTLIRFLLNREAPLLPQVFLPCVDVRDVAKAHLSALKTSGTDGQRVIVNTGTLSLKDIALILHEHLGPLGYRVPLRSAPDMLFRLIGYFRSDVTQLLFGLGCETVYDNSKMRELLRVQPMDLTQSVVDTAHSLIRHGHAALTPQYAAKYPEAEGLSANRY</sequence>
<accession>A0A267ELV0</accession>
<evidence type="ECO:0000313" key="5">
    <source>
        <dbReference type="Proteomes" id="UP000215902"/>
    </source>
</evidence>
<evidence type="ECO:0000256" key="2">
    <source>
        <dbReference type="ARBA" id="ARBA00023445"/>
    </source>
</evidence>
<name>A0A267ELV0_9PLAT</name>
<protein>
    <recommendedName>
        <fullName evidence="3">NAD-dependent epimerase/dehydratase domain-containing protein</fullName>
    </recommendedName>
</protein>
<gene>
    <name evidence="4" type="ORF">BOX15_Mlig026655g1</name>
</gene>
<dbReference type="Gene3D" id="3.40.50.720">
    <property type="entry name" value="NAD(P)-binding Rossmann-like Domain"/>
    <property type="match status" value="1"/>
</dbReference>
<comment type="similarity">
    <text evidence="2">Belongs to the NAD(P)-dependent epimerase/dehydratase family. Dihydroflavonol-4-reductase subfamily.</text>
</comment>
<reference evidence="4 5" key="1">
    <citation type="submission" date="2017-06" db="EMBL/GenBank/DDBJ databases">
        <title>A platform for efficient transgenesis in Macrostomum lignano, a flatworm model organism for stem cell research.</title>
        <authorList>
            <person name="Berezikov E."/>
        </authorList>
    </citation>
    <scope>NUCLEOTIDE SEQUENCE [LARGE SCALE GENOMIC DNA]</scope>
    <source>
        <strain evidence="4">DV1</strain>
        <tissue evidence="4">Whole organism</tissue>
    </source>
</reference>
<dbReference type="OrthoDB" id="2735536at2759"/>
<dbReference type="SUPFAM" id="SSF51735">
    <property type="entry name" value="NAD(P)-binding Rossmann-fold domains"/>
    <property type="match status" value="1"/>
</dbReference>
<dbReference type="PANTHER" id="PTHR10366">
    <property type="entry name" value="NAD DEPENDENT EPIMERASE/DEHYDRATASE"/>
    <property type="match status" value="1"/>
</dbReference>
<dbReference type="EMBL" id="NIVC01001994">
    <property type="protein sequence ID" value="PAA61819.1"/>
    <property type="molecule type" value="Genomic_DNA"/>
</dbReference>